<name>A0A8H6FGU1_9LECA</name>
<organism evidence="2 3">
    <name type="scientific">Letharia lupina</name>
    <dbReference type="NCBI Taxonomy" id="560253"/>
    <lineage>
        <taxon>Eukaryota</taxon>
        <taxon>Fungi</taxon>
        <taxon>Dikarya</taxon>
        <taxon>Ascomycota</taxon>
        <taxon>Pezizomycotina</taxon>
        <taxon>Lecanoromycetes</taxon>
        <taxon>OSLEUM clade</taxon>
        <taxon>Lecanoromycetidae</taxon>
        <taxon>Lecanorales</taxon>
        <taxon>Lecanorineae</taxon>
        <taxon>Parmeliaceae</taxon>
        <taxon>Letharia</taxon>
    </lineage>
</organism>
<sequence>MFPPPHRVKRDVTLTWDEAVANGGIQLGRLGGTRTESQYLLLSDLESPTDIPEGTGNGWSVNEEPNGQAPPDFVDAFDELDIPQGSANHYRVSLQNQKFKNCWHTGLPPTSARFSVHVNVKGKTIVANVSHSPAAMINEQESVPADWKQRLPKVSRMSDVVWIQWATVAKAEATPLAVSELKYIFRHEIIMENTRSIIDQAAAKGEDEFNENWPGLKFVTTDTQFQALLGTIHGVSIVDLLVSHPNELGTKSIEAVNIFTTDEGDNYHMLWTLTGDGNTPTAS</sequence>
<evidence type="ECO:0000256" key="1">
    <source>
        <dbReference type="SAM" id="MobiDB-lite"/>
    </source>
</evidence>
<dbReference type="EMBL" id="JACCJB010000004">
    <property type="protein sequence ID" value="KAF6228037.1"/>
    <property type="molecule type" value="Genomic_DNA"/>
</dbReference>
<keyword evidence="3" id="KW-1185">Reference proteome</keyword>
<evidence type="ECO:0000313" key="3">
    <source>
        <dbReference type="Proteomes" id="UP000593566"/>
    </source>
</evidence>
<protein>
    <submittedName>
        <fullName evidence="2">Uncharacterized protein</fullName>
    </submittedName>
</protein>
<proteinExistence type="predicted"/>
<accession>A0A8H6FGU1</accession>
<dbReference type="Proteomes" id="UP000593566">
    <property type="component" value="Unassembled WGS sequence"/>
</dbReference>
<gene>
    <name evidence="2" type="ORF">HO133_007765</name>
</gene>
<comment type="caution">
    <text evidence="2">The sequence shown here is derived from an EMBL/GenBank/DDBJ whole genome shotgun (WGS) entry which is preliminary data.</text>
</comment>
<reference evidence="2 3" key="1">
    <citation type="journal article" date="2020" name="Genomics">
        <title>Complete, high-quality genomes from long-read metagenomic sequencing of two wolf lichen thalli reveals enigmatic genome architecture.</title>
        <authorList>
            <person name="McKenzie S.K."/>
            <person name="Walston R.F."/>
            <person name="Allen J.L."/>
        </authorList>
    </citation>
    <scope>NUCLEOTIDE SEQUENCE [LARGE SCALE GENOMIC DNA]</scope>
    <source>
        <strain evidence="2">WasteWater1</strain>
    </source>
</reference>
<dbReference type="AlphaFoldDB" id="A0A8H6FGU1"/>
<dbReference type="RefSeq" id="XP_037155971.1">
    <property type="nucleotide sequence ID" value="XM_037298635.1"/>
</dbReference>
<evidence type="ECO:0000313" key="2">
    <source>
        <dbReference type="EMBL" id="KAF6228037.1"/>
    </source>
</evidence>
<dbReference type="GeneID" id="59336162"/>
<feature type="region of interest" description="Disordered" evidence="1">
    <location>
        <begin position="46"/>
        <end position="66"/>
    </location>
</feature>